<accession>A0A5C3MPE5</accession>
<proteinExistence type="predicted"/>
<gene>
    <name evidence="1" type="ORF">OE88DRAFT_925031</name>
</gene>
<reference evidence="1 2" key="1">
    <citation type="journal article" date="2019" name="Nat. Ecol. Evol.">
        <title>Megaphylogeny resolves global patterns of mushroom evolution.</title>
        <authorList>
            <person name="Varga T."/>
            <person name="Krizsan K."/>
            <person name="Foldi C."/>
            <person name="Dima B."/>
            <person name="Sanchez-Garcia M."/>
            <person name="Sanchez-Ramirez S."/>
            <person name="Szollosi G.J."/>
            <person name="Szarkandi J.G."/>
            <person name="Papp V."/>
            <person name="Albert L."/>
            <person name="Andreopoulos W."/>
            <person name="Angelini C."/>
            <person name="Antonin V."/>
            <person name="Barry K.W."/>
            <person name="Bougher N.L."/>
            <person name="Buchanan P."/>
            <person name="Buyck B."/>
            <person name="Bense V."/>
            <person name="Catcheside P."/>
            <person name="Chovatia M."/>
            <person name="Cooper J."/>
            <person name="Damon W."/>
            <person name="Desjardin D."/>
            <person name="Finy P."/>
            <person name="Geml J."/>
            <person name="Haridas S."/>
            <person name="Hughes K."/>
            <person name="Justo A."/>
            <person name="Karasinski D."/>
            <person name="Kautmanova I."/>
            <person name="Kiss B."/>
            <person name="Kocsube S."/>
            <person name="Kotiranta H."/>
            <person name="LaButti K.M."/>
            <person name="Lechner B.E."/>
            <person name="Liimatainen K."/>
            <person name="Lipzen A."/>
            <person name="Lukacs Z."/>
            <person name="Mihaltcheva S."/>
            <person name="Morgado L.N."/>
            <person name="Niskanen T."/>
            <person name="Noordeloos M.E."/>
            <person name="Ohm R.A."/>
            <person name="Ortiz-Santana B."/>
            <person name="Ovrebo C."/>
            <person name="Racz N."/>
            <person name="Riley R."/>
            <person name="Savchenko A."/>
            <person name="Shiryaev A."/>
            <person name="Soop K."/>
            <person name="Spirin V."/>
            <person name="Szebenyi C."/>
            <person name="Tomsovsky M."/>
            <person name="Tulloss R.E."/>
            <person name="Uehling J."/>
            <person name="Grigoriev I.V."/>
            <person name="Vagvolgyi C."/>
            <person name="Papp T."/>
            <person name="Martin F.M."/>
            <person name="Miettinen O."/>
            <person name="Hibbett D.S."/>
            <person name="Nagy L.G."/>
        </authorList>
    </citation>
    <scope>NUCLEOTIDE SEQUENCE [LARGE SCALE GENOMIC DNA]</scope>
    <source>
        <strain evidence="1 2">OMC1185</strain>
    </source>
</reference>
<protein>
    <submittedName>
        <fullName evidence="1">Uncharacterized protein</fullName>
    </submittedName>
</protein>
<evidence type="ECO:0000313" key="2">
    <source>
        <dbReference type="Proteomes" id="UP000305948"/>
    </source>
</evidence>
<name>A0A5C3MPE5_9AGAM</name>
<dbReference type="Proteomes" id="UP000305948">
    <property type="component" value="Unassembled WGS sequence"/>
</dbReference>
<dbReference type="EMBL" id="ML213531">
    <property type="protein sequence ID" value="TFK46256.1"/>
    <property type="molecule type" value="Genomic_DNA"/>
</dbReference>
<evidence type="ECO:0000313" key="1">
    <source>
        <dbReference type="EMBL" id="TFK46256.1"/>
    </source>
</evidence>
<keyword evidence="2" id="KW-1185">Reference proteome</keyword>
<sequence length="136" mass="15060">MPCASGIPPSLTTLAAALNIIPEVATSNMKTIATAARSGSRLPEIRGTICGTHSQRRLAHGEAVVLVGRLRRSRRMRCLLRLRSITRQYSVPVYADGGPTRWSVGQDSRRKEGQPFEFTERKHCRDIEDDSVFLGI</sequence>
<organism evidence="1 2">
    <name type="scientific">Heliocybe sulcata</name>
    <dbReference type="NCBI Taxonomy" id="5364"/>
    <lineage>
        <taxon>Eukaryota</taxon>
        <taxon>Fungi</taxon>
        <taxon>Dikarya</taxon>
        <taxon>Basidiomycota</taxon>
        <taxon>Agaricomycotina</taxon>
        <taxon>Agaricomycetes</taxon>
        <taxon>Gloeophyllales</taxon>
        <taxon>Gloeophyllaceae</taxon>
        <taxon>Heliocybe</taxon>
    </lineage>
</organism>
<dbReference type="AlphaFoldDB" id="A0A5C3MPE5"/>